<dbReference type="PeptideAtlas" id="O45106"/>
<dbReference type="GO" id="GO:0006635">
    <property type="term" value="P:fatty acid beta-oxidation"/>
    <property type="evidence" value="ECO:0000318"/>
    <property type="project" value="GO_Central"/>
</dbReference>
<dbReference type="eggNOG" id="KOG1679">
    <property type="taxonomic scope" value="Eukaryota"/>
</dbReference>
<gene>
    <name evidence="4 6" type="primary">ech-5</name>
    <name evidence="4" type="ORF">CELE_F56B3.5</name>
    <name evidence="6" type="ORF">F56B3.5</name>
</gene>
<dbReference type="InterPro" id="IPR029045">
    <property type="entry name" value="ClpP/crotonase-like_dom_sf"/>
</dbReference>
<keyword evidence="2" id="KW-0456">Lyase</keyword>
<name>O45106_CAEEL</name>
<dbReference type="PANTHER" id="PTHR11941:SF171">
    <property type="entry name" value="SD19268P"/>
    <property type="match status" value="1"/>
</dbReference>
<dbReference type="GeneID" id="176908"/>
<dbReference type="InterPro" id="IPR014748">
    <property type="entry name" value="Enoyl-CoA_hydra_C"/>
</dbReference>
<dbReference type="EMBL" id="BX284604">
    <property type="protein sequence ID" value="CCD71953.1"/>
    <property type="molecule type" value="Genomic_DNA"/>
</dbReference>
<evidence type="ECO:0000256" key="3">
    <source>
        <dbReference type="RuleBase" id="RU003707"/>
    </source>
</evidence>
<dbReference type="FunCoup" id="O45106">
    <property type="interactions" value="1708"/>
</dbReference>
<dbReference type="Gene3D" id="1.10.12.10">
    <property type="entry name" value="Lyase 2-enoyl-coa Hydratase, Chain A, domain 2"/>
    <property type="match status" value="1"/>
</dbReference>
<dbReference type="Proteomes" id="UP000001940">
    <property type="component" value="Chromosome IV"/>
</dbReference>
<dbReference type="GO" id="GO:0005739">
    <property type="term" value="C:mitochondrion"/>
    <property type="evidence" value="ECO:0000318"/>
    <property type="project" value="GO_Central"/>
</dbReference>
<accession>O45106</accession>
<dbReference type="PROSITE" id="PS00166">
    <property type="entry name" value="ENOYL_COA_HYDRATASE"/>
    <property type="match status" value="1"/>
</dbReference>
<dbReference type="PaxDb" id="6239-F56B3.5"/>
<dbReference type="PANTHER" id="PTHR11941">
    <property type="entry name" value="ENOYL-COA HYDRATASE-RELATED"/>
    <property type="match status" value="1"/>
</dbReference>
<organism evidence="4 5">
    <name type="scientific">Caenorhabditis elegans</name>
    <dbReference type="NCBI Taxonomy" id="6239"/>
    <lineage>
        <taxon>Eukaryota</taxon>
        <taxon>Metazoa</taxon>
        <taxon>Ecdysozoa</taxon>
        <taxon>Nematoda</taxon>
        <taxon>Chromadorea</taxon>
        <taxon>Rhabditida</taxon>
        <taxon>Rhabditina</taxon>
        <taxon>Rhabditomorpha</taxon>
        <taxon>Rhabditoidea</taxon>
        <taxon>Rhabditidae</taxon>
        <taxon>Peloderinae</taxon>
        <taxon>Caenorhabditis</taxon>
    </lineage>
</organism>
<evidence type="ECO:0000256" key="2">
    <source>
        <dbReference type="ARBA" id="ARBA00023239"/>
    </source>
</evidence>
<dbReference type="UCSC" id="F56B3.5">
    <property type="organism name" value="c. elegans"/>
</dbReference>
<dbReference type="GO" id="GO:0004300">
    <property type="term" value="F:enoyl-CoA hydratase activity"/>
    <property type="evidence" value="ECO:0007669"/>
    <property type="project" value="UniProtKB-ARBA"/>
</dbReference>
<dbReference type="CDD" id="cd06558">
    <property type="entry name" value="crotonase-like"/>
    <property type="match status" value="1"/>
</dbReference>
<dbReference type="CTD" id="176908"/>
<evidence type="ECO:0000313" key="6">
    <source>
        <dbReference type="WormBase" id="F56B3.5"/>
    </source>
</evidence>
<dbReference type="Gene3D" id="3.90.226.10">
    <property type="entry name" value="2-enoyl-CoA Hydratase, Chain A, domain 1"/>
    <property type="match status" value="1"/>
</dbReference>
<keyword evidence="5" id="KW-1185">Reference proteome</keyword>
<dbReference type="InterPro" id="IPR001753">
    <property type="entry name" value="Enoyl-CoA_hydra/iso"/>
</dbReference>
<dbReference type="HOGENOM" id="CLU_009834_7_6_1"/>
<dbReference type="InterPro" id="IPR018376">
    <property type="entry name" value="Enoyl-CoA_hyd/isom_CS"/>
</dbReference>
<dbReference type="AGR" id="WB:WBGene00001154"/>
<reference evidence="4 5" key="1">
    <citation type="journal article" date="1998" name="Science">
        <title>Genome sequence of the nematode C. elegans: a platform for investigating biology.</title>
        <authorList>
            <consortium name="The C. elegans sequencing consortium"/>
            <person name="Sulson J.E."/>
            <person name="Waterston R."/>
        </authorList>
    </citation>
    <scope>NUCLEOTIDE SEQUENCE [LARGE SCALE GENOMIC DNA]</scope>
    <source>
        <strain evidence="4 5">Bristol N2</strain>
    </source>
</reference>
<dbReference type="Pfam" id="PF00378">
    <property type="entry name" value="ECH_1"/>
    <property type="match status" value="1"/>
</dbReference>
<evidence type="ECO:0007829" key="7">
    <source>
        <dbReference type="PeptideAtlas" id="O45106"/>
    </source>
</evidence>
<proteinExistence type="evidence at protein level"/>
<dbReference type="FunFam" id="3.90.226.10:FF:000009">
    <property type="entry name" value="Carnitinyl-CoA dehydratase"/>
    <property type="match status" value="1"/>
</dbReference>
<dbReference type="SUPFAM" id="SSF52096">
    <property type="entry name" value="ClpP/crotonase"/>
    <property type="match status" value="1"/>
</dbReference>
<dbReference type="AlphaFoldDB" id="O45106"/>
<protein>
    <submittedName>
        <fullName evidence="4">Enoyl-CoA hydratase, mitochondrial</fullName>
    </submittedName>
</protein>
<dbReference type="Reactome" id="R-CEL-70895">
    <property type="pathway name" value="Branched-chain amino acid catabolism"/>
</dbReference>
<dbReference type="FunFam" id="1.10.12.10:FF:000001">
    <property type="entry name" value="Probable enoyl-CoA hydratase, mitochondrial"/>
    <property type="match status" value="1"/>
</dbReference>
<comment type="similarity">
    <text evidence="1 3">Belongs to the enoyl-CoA hydratase/isomerase family.</text>
</comment>
<dbReference type="SMR" id="O45106"/>
<evidence type="ECO:0000256" key="1">
    <source>
        <dbReference type="ARBA" id="ARBA00005254"/>
    </source>
</evidence>
<keyword evidence="7" id="KW-1267">Proteomics identification</keyword>
<evidence type="ECO:0000313" key="5">
    <source>
        <dbReference type="Proteomes" id="UP000001940"/>
    </source>
</evidence>
<dbReference type="PhylomeDB" id="O45106"/>
<dbReference type="InParanoid" id="O45106"/>
<dbReference type="STRING" id="6239.F56B3.5.1"/>
<dbReference type="KEGG" id="cel:CELE_F56B3.5"/>
<dbReference type="WormBase" id="F56B3.5">
    <property type="protein sequence ID" value="CE46392"/>
    <property type="gene ID" value="WBGene00001154"/>
    <property type="gene designation" value="ech-5"/>
</dbReference>
<dbReference type="OrthoDB" id="410701at2759"/>
<dbReference type="Bgee" id="WBGene00001154">
    <property type="expression patterns" value="Expressed in adult organism and 3 other cell types or tissues"/>
</dbReference>
<sequence>MLSQKILLNLRAFAFHPLAYSTTTNPANEVFIERLTGKDEGITILNMNRPAKKNSLGRVFMDQFREVLDELKYDPKTRVVILNSKCDNVFCSGADLKERKTMSQQEATRFVNGLRDSFTDVERLPQPVIAAIDGFALGGGLELALACDIRVASQKAKMGLVETKWALIPGAGGSQRLYRIVGVAKAKELIYTAEVLNGADAAKLGVVNHVVEANPIEKSLEIARKIIPRGPIAVKLAKLAINLGSQTDITSALSVEQQCYAQIVHSKDRLEGMAAFAEKRDPIYKGE</sequence>
<dbReference type="OMA" id="YEQAHAW"/>
<evidence type="ECO:0000313" key="4">
    <source>
        <dbReference type="EMBL" id="CCD71953.1"/>
    </source>
</evidence>
<dbReference type="RefSeq" id="NP_499993.2">
    <property type="nucleotide sequence ID" value="NM_067592.7"/>
</dbReference>